<comment type="caution">
    <text evidence="2">The sequence shown here is derived from an EMBL/GenBank/DDBJ whole genome shotgun (WGS) entry which is preliminary data.</text>
</comment>
<dbReference type="OrthoDB" id="3800943at2759"/>
<dbReference type="Proteomes" id="UP000799536">
    <property type="component" value="Unassembled WGS sequence"/>
</dbReference>
<feature type="region of interest" description="Disordered" evidence="1">
    <location>
        <begin position="262"/>
        <end position="323"/>
    </location>
</feature>
<evidence type="ECO:0000313" key="2">
    <source>
        <dbReference type="EMBL" id="KAF2204573.1"/>
    </source>
</evidence>
<feature type="compositionally biased region" description="Low complexity" evidence="1">
    <location>
        <begin position="278"/>
        <end position="295"/>
    </location>
</feature>
<feature type="compositionally biased region" description="Polar residues" evidence="1">
    <location>
        <begin position="296"/>
        <end position="318"/>
    </location>
</feature>
<dbReference type="AlphaFoldDB" id="A0A9P4JRT8"/>
<name>A0A9P4JRT8_9PLEO</name>
<keyword evidence="3" id="KW-1185">Reference proteome</keyword>
<organism evidence="2 3">
    <name type="scientific">Delitschia confertaspora ATCC 74209</name>
    <dbReference type="NCBI Taxonomy" id="1513339"/>
    <lineage>
        <taxon>Eukaryota</taxon>
        <taxon>Fungi</taxon>
        <taxon>Dikarya</taxon>
        <taxon>Ascomycota</taxon>
        <taxon>Pezizomycotina</taxon>
        <taxon>Dothideomycetes</taxon>
        <taxon>Pleosporomycetidae</taxon>
        <taxon>Pleosporales</taxon>
        <taxon>Delitschiaceae</taxon>
        <taxon>Delitschia</taxon>
    </lineage>
</organism>
<feature type="region of interest" description="Disordered" evidence="1">
    <location>
        <begin position="72"/>
        <end position="102"/>
    </location>
</feature>
<accession>A0A9P4JRT8</accession>
<evidence type="ECO:0000313" key="3">
    <source>
        <dbReference type="Proteomes" id="UP000799536"/>
    </source>
</evidence>
<reference evidence="2" key="1">
    <citation type="journal article" date="2020" name="Stud. Mycol.">
        <title>101 Dothideomycetes genomes: a test case for predicting lifestyles and emergence of pathogens.</title>
        <authorList>
            <person name="Haridas S."/>
            <person name="Albert R."/>
            <person name="Binder M."/>
            <person name="Bloem J."/>
            <person name="Labutti K."/>
            <person name="Salamov A."/>
            <person name="Andreopoulos B."/>
            <person name="Baker S."/>
            <person name="Barry K."/>
            <person name="Bills G."/>
            <person name="Bluhm B."/>
            <person name="Cannon C."/>
            <person name="Castanera R."/>
            <person name="Culley D."/>
            <person name="Daum C."/>
            <person name="Ezra D."/>
            <person name="Gonzalez J."/>
            <person name="Henrissat B."/>
            <person name="Kuo A."/>
            <person name="Liang C."/>
            <person name="Lipzen A."/>
            <person name="Lutzoni F."/>
            <person name="Magnuson J."/>
            <person name="Mondo S."/>
            <person name="Nolan M."/>
            <person name="Ohm R."/>
            <person name="Pangilinan J."/>
            <person name="Park H.-J."/>
            <person name="Ramirez L."/>
            <person name="Alfaro M."/>
            <person name="Sun H."/>
            <person name="Tritt A."/>
            <person name="Yoshinaga Y."/>
            <person name="Zwiers L.-H."/>
            <person name="Turgeon B."/>
            <person name="Goodwin S."/>
            <person name="Spatafora J."/>
            <person name="Crous P."/>
            <person name="Grigoriev I."/>
        </authorList>
    </citation>
    <scope>NUCLEOTIDE SEQUENCE</scope>
    <source>
        <strain evidence="2">ATCC 74209</strain>
    </source>
</reference>
<evidence type="ECO:0000256" key="1">
    <source>
        <dbReference type="SAM" id="MobiDB-lite"/>
    </source>
</evidence>
<proteinExistence type="predicted"/>
<sequence length="608" mass="66660">MATAPSYAASYIKVEGTSGNACYVLQPSSSFPSSASFPSENTRPPNRANLMPLATIDEQKSYAVLDSGQRPVEGQRWFPSSKREACDSTPRSTVNPSHRRHSSALQTVKDQLADIITKSEDSFQHVRSNLRAVHARPLTHPARGCPPLNLPRAQLPQHYANKQKSNGGLRSFFWDALHRVRRASGRSSQVPLAGSNHREQGDNCEREIQDPQHTRTDQQLNRHDLCAELGVHTPKIYRFPWHRDTGSGSGNQRDDALSANSVSTMSYTSPPPLNLSRLEPSSSSFGLEGSSPSSSANATSAGRSRPNSNPFPLTSTPNLPHHVRDDASTLYTFDGIPLYRQNAPSLRAYDCNADTSLCSSTMYSSSIIGVDLDLQHPQPDTRLRNSNPSAAVIESPTAQTHSITSSVLPVLLPLAEASGIVHRNRVDSNVSFLSPSGNLIQPKESKSGHSREASGILEDTAYEPVRPTVLPSKHERVPSVGLPAHVQYERNIQCAYMDTPMRIKRSLVKGCDGIVRVETVRSRANTISSDLTTETTRYRMRAPSFPVQTHVRSAKGVLSTDDLVRKKKEVDTKLGWTLSGCFCQPWDNPSEKAKACLDGLTNKTTTAR</sequence>
<feature type="region of interest" description="Disordered" evidence="1">
    <location>
        <begin position="184"/>
        <end position="203"/>
    </location>
</feature>
<protein>
    <submittedName>
        <fullName evidence="2">Uncharacterized protein</fullName>
    </submittedName>
</protein>
<gene>
    <name evidence="2" type="ORF">GQ43DRAFT_493069</name>
</gene>
<dbReference type="EMBL" id="ML993873">
    <property type="protein sequence ID" value="KAF2204573.1"/>
    <property type="molecule type" value="Genomic_DNA"/>
</dbReference>